<feature type="signal peptide" evidence="2">
    <location>
        <begin position="1"/>
        <end position="24"/>
    </location>
</feature>
<sequence length="477" mass="53409">MRSILSRSTALGLAVVTASMLLTACGGDKETAADKPSSSTEVYENGLPKDQQVTLKYGFFQGGLGREYMDYAIKTFTEKYPNVKIDMTASPDIANILSTKMSAGKDDDMFDLFNREPSGGIVALAKAGKLEPLDDLWDRKLPDLPDKTVKDSLMDGFFESANRVDGKTYEISTSGSFGGLFFNKKLFEKNGWNQNPKTWGEFNSLLADIKSDGIIPVTFPGVYPNYFDWAFGTSKLFELADAKGTFDAFNKNYQNYTLPEYLSPESIERWNRIYELGKKGYFPEGLPALTHTQSQMQVIQGEAAMVSTGSHVENEMKKSAPADFEWGYMAVPFVEKSDQTIWVRSGTTNGNFIWAGKTDLNKKWAREFILWQMTLDVQQFTAEKAGALPLRKDLVENPERAEKLQSSARAVLKYIKENKARAYKASRSVSISDPSYKQATKLIDEATTKIFLGKQDPLPVLQQAEELLKKSLDKMKK</sequence>
<evidence type="ECO:0000313" key="4">
    <source>
        <dbReference type="Proteomes" id="UP000490800"/>
    </source>
</evidence>
<proteinExistence type="predicted"/>
<dbReference type="Proteomes" id="UP000490800">
    <property type="component" value="Unassembled WGS sequence"/>
</dbReference>
<dbReference type="OrthoDB" id="94797at2"/>
<name>A0A7X3FLA0_9BACL</name>
<organism evidence="3 4">
    <name type="scientific">Paenibacillus lutrae</name>
    <dbReference type="NCBI Taxonomy" id="2078573"/>
    <lineage>
        <taxon>Bacteria</taxon>
        <taxon>Bacillati</taxon>
        <taxon>Bacillota</taxon>
        <taxon>Bacilli</taxon>
        <taxon>Bacillales</taxon>
        <taxon>Paenibacillaceae</taxon>
        <taxon>Paenibacillus</taxon>
    </lineage>
</organism>
<dbReference type="AlphaFoldDB" id="A0A7X3FLA0"/>
<gene>
    <name evidence="3" type="ORF">EDM21_20070</name>
</gene>
<dbReference type="PANTHER" id="PTHR43649">
    <property type="entry name" value="ARABINOSE-BINDING PROTEIN-RELATED"/>
    <property type="match status" value="1"/>
</dbReference>
<dbReference type="EMBL" id="RHLK01000015">
    <property type="protein sequence ID" value="MVP01796.1"/>
    <property type="molecule type" value="Genomic_DNA"/>
</dbReference>
<evidence type="ECO:0000313" key="3">
    <source>
        <dbReference type="EMBL" id="MVP01796.1"/>
    </source>
</evidence>
<dbReference type="InterPro" id="IPR050490">
    <property type="entry name" value="Bact_solute-bd_prot1"/>
</dbReference>
<keyword evidence="4" id="KW-1185">Reference proteome</keyword>
<comment type="caution">
    <text evidence="3">The sequence shown here is derived from an EMBL/GenBank/DDBJ whole genome shotgun (WGS) entry which is preliminary data.</text>
</comment>
<accession>A0A7X3FLA0</accession>
<keyword evidence="1 2" id="KW-0732">Signal</keyword>
<dbReference type="Gene3D" id="3.40.190.10">
    <property type="entry name" value="Periplasmic binding protein-like II"/>
    <property type="match status" value="1"/>
</dbReference>
<protein>
    <submittedName>
        <fullName evidence="3">Extracellular solute-binding protein</fullName>
    </submittedName>
</protein>
<dbReference type="PANTHER" id="PTHR43649:SF33">
    <property type="entry name" value="POLYGALACTURONAN_RHAMNOGALACTURONAN-BINDING PROTEIN YTCQ"/>
    <property type="match status" value="1"/>
</dbReference>
<evidence type="ECO:0000256" key="1">
    <source>
        <dbReference type="ARBA" id="ARBA00022729"/>
    </source>
</evidence>
<dbReference type="PROSITE" id="PS51257">
    <property type="entry name" value="PROKAR_LIPOPROTEIN"/>
    <property type="match status" value="1"/>
</dbReference>
<dbReference type="SUPFAM" id="SSF53850">
    <property type="entry name" value="Periplasmic binding protein-like II"/>
    <property type="match status" value="1"/>
</dbReference>
<dbReference type="RefSeq" id="WP_157338220.1">
    <property type="nucleotide sequence ID" value="NZ_RHLK01000015.1"/>
</dbReference>
<evidence type="ECO:0000256" key="2">
    <source>
        <dbReference type="SAM" id="SignalP"/>
    </source>
</evidence>
<reference evidence="3 4" key="1">
    <citation type="journal article" date="2019" name="Microorganisms">
        <title>Paenibacillus lutrae sp. nov., A Chitinolytic Species Isolated from A River Otter in Castril Natural Park, Granada, Spain.</title>
        <authorList>
            <person name="Rodriguez M."/>
            <person name="Reina J.C."/>
            <person name="Bejar V."/>
            <person name="Llamas I."/>
        </authorList>
    </citation>
    <scope>NUCLEOTIDE SEQUENCE [LARGE SCALE GENOMIC DNA]</scope>
    <source>
        <strain evidence="3 4">N10</strain>
    </source>
</reference>
<feature type="chain" id="PRO_5039388238" evidence="2">
    <location>
        <begin position="25"/>
        <end position="477"/>
    </location>
</feature>